<dbReference type="RefSeq" id="WP_296943217.1">
    <property type="nucleotide sequence ID" value="NZ_LT599032.1"/>
</dbReference>
<protein>
    <submittedName>
        <fullName evidence="1">Uncharacterized protein</fullName>
    </submittedName>
</protein>
<evidence type="ECO:0000313" key="1">
    <source>
        <dbReference type="EMBL" id="SBW05019.1"/>
    </source>
</evidence>
<sequence length="185" mass="21550">MDLYDKIFTESKKSKKLLYFKKYTGETSFCGYVLSFNSNTVQIQHFTRNGKSDGVITLRYSDVNYITVDNDYLKSIQYIIDNNALIDSEQSSTLPLDSSSNWVFNTLNEYKKDKSTLLGIEANGDWYVGFVNDVDDIFFSFTEIDRNGFVLDTSIYKLEDVSSIHINELESRRRLLLYNWHKSIN</sequence>
<dbReference type="EMBL" id="FLUM01000003">
    <property type="protein sequence ID" value="SBW05019.1"/>
    <property type="molecule type" value="Genomic_DNA"/>
</dbReference>
<accession>A0A212JZY4</accession>
<gene>
    <name evidence="1" type="ORF">KL86DYS1_30996</name>
</gene>
<proteinExistence type="predicted"/>
<dbReference type="AlphaFoldDB" id="A0A212JZY4"/>
<name>A0A212JZY4_9BACT</name>
<organism evidence="1">
    <name type="scientific">uncultured Dysgonomonas sp</name>
    <dbReference type="NCBI Taxonomy" id="206096"/>
    <lineage>
        <taxon>Bacteria</taxon>
        <taxon>Pseudomonadati</taxon>
        <taxon>Bacteroidota</taxon>
        <taxon>Bacteroidia</taxon>
        <taxon>Bacteroidales</taxon>
        <taxon>Dysgonomonadaceae</taxon>
        <taxon>Dysgonomonas</taxon>
        <taxon>environmental samples</taxon>
    </lineage>
</organism>
<reference evidence="1" key="1">
    <citation type="submission" date="2016-04" db="EMBL/GenBank/DDBJ databases">
        <authorList>
            <person name="Evans L.H."/>
            <person name="Alamgir A."/>
            <person name="Owens N."/>
            <person name="Weber N.D."/>
            <person name="Virtaneva K."/>
            <person name="Barbian K."/>
            <person name="Babar A."/>
            <person name="Rosenke K."/>
        </authorList>
    </citation>
    <scope>NUCLEOTIDE SEQUENCE</scope>
    <source>
        <strain evidence="1">86-1</strain>
    </source>
</reference>